<accession>A0A2K3DU11</accession>
<dbReference type="SUPFAM" id="SSF56112">
    <property type="entry name" value="Protein kinase-like (PK-like)"/>
    <property type="match status" value="1"/>
</dbReference>
<dbReference type="InterPro" id="IPR017441">
    <property type="entry name" value="Protein_kinase_ATP_BS"/>
</dbReference>
<dbReference type="InParanoid" id="A0A2K3DU11"/>
<dbReference type="AlphaFoldDB" id="A0A2K3DU11"/>
<evidence type="ECO:0000256" key="3">
    <source>
        <dbReference type="ARBA" id="ARBA00022741"/>
    </source>
</evidence>
<evidence type="ECO:0000259" key="8">
    <source>
        <dbReference type="PROSITE" id="PS50011"/>
    </source>
</evidence>
<keyword evidence="1" id="KW-0723">Serine/threonine-protein kinase</keyword>
<dbReference type="GO" id="GO:0005524">
    <property type="term" value="F:ATP binding"/>
    <property type="evidence" value="ECO:0007669"/>
    <property type="project" value="UniProtKB-UniRule"/>
</dbReference>
<feature type="region of interest" description="Disordered" evidence="7">
    <location>
        <begin position="355"/>
        <end position="376"/>
    </location>
</feature>
<dbReference type="SMART" id="SM00220">
    <property type="entry name" value="S_TKc"/>
    <property type="match status" value="1"/>
</dbReference>
<dbReference type="Gene3D" id="1.10.510.10">
    <property type="entry name" value="Transferase(Phosphotransferase) domain 1"/>
    <property type="match status" value="1"/>
</dbReference>
<evidence type="ECO:0000256" key="5">
    <source>
        <dbReference type="ARBA" id="ARBA00022840"/>
    </source>
</evidence>
<evidence type="ECO:0000256" key="1">
    <source>
        <dbReference type="ARBA" id="ARBA00022527"/>
    </source>
</evidence>
<protein>
    <recommendedName>
        <fullName evidence="8">Protein kinase domain-containing protein</fullName>
    </recommendedName>
</protein>
<evidence type="ECO:0000313" key="9">
    <source>
        <dbReference type="EMBL" id="PNW84021.1"/>
    </source>
</evidence>
<sequence>MGFRADFNSQYSLLEVLGKGNFGVVWLAASRHDPSHQVAVKVLPKVREDKGKEENLACIKREVALWGSLSGDSRYVAQLLGLYEDGDSVYLVQQRCYGDLTSAMQHGPLSEACAAAIMWCVLAAVRDCHDHHLAMVDVKPQNFLLTSPPLQAPQHTQTQAHPATAAPAAAAGAAGAAAAAEGSGQPGQGQGQCECECPVPLLSAQGYQASHGEPSSPCVVACDFGCSLSYSELMRGGRHGGSPIFFAPEQFGSSYGLGVDVWAAGVMLYLLLSGRYPFWDCKREDIKPGMKPYEVMLAVCSAPIQFLSPEWRGVSRDARDLVTRMLDRNPATRLTAEQALEHHWFARWGAQPARSAHADTSAPSGHPHTHAAAPSLPASPCAAAPKRCVAGGSSPDTAAAGCQEAGSNIVPAPAVAAVPIALPADVFSCSSADGGCPADAFYHASSSSSNGNGNGNGTGHALVAAAVPHTAEAATAAACQQPPLQPQPSPRLTPEPHMQRVLSQLRSPAEGGGGGGASSGSAGSEDERLHSAAAAPAAGAGHGVGSSGSSNEV</sequence>
<evidence type="ECO:0000256" key="4">
    <source>
        <dbReference type="ARBA" id="ARBA00022777"/>
    </source>
</evidence>
<dbReference type="InterPro" id="IPR050205">
    <property type="entry name" value="CDPK_Ser/Thr_kinases"/>
</dbReference>
<keyword evidence="4" id="KW-0418">Kinase</keyword>
<dbReference type="PROSITE" id="PS50011">
    <property type="entry name" value="PROTEIN_KINASE_DOM"/>
    <property type="match status" value="1"/>
</dbReference>
<keyword evidence="10" id="KW-1185">Reference proteome</keyword>
<dbReference type="Proteomes" id="UP000006906">
    <property type="component" value="Chromosome 4"/>
</dbReference>
<keyword evidence="2" id="KW-0808">Transferase</keyword>
<evidence type="ECO:0000256" key="7">
    <source>
        <dbReference type="SAM" id="MobiDB-lite"/>
    </source>
</evidence>
<feature type="binding site" evidence="6">
    <location>
        <position position="41"/>
    </location>
    <ligand>
        <name>ATP</name>
        <dbReference type="ChEBI" id="CHEBI:30616"/>
    </ligand>
</feature>
<proteinExistence type="predicted"/>
<dbReference type="InterPro" id="IPR011009">
    <property type="entry name" value="Kinase-like_dom_sf"/>
</dbReference>
<gene>
    <name evidence="9" type="ORF">CHLRE_04g217950v5</name>
</gene>
<name>A0A2K3DU11_CHLRE</name>
<keyword evidence="5 6" id="KW-0067">ATP-binding</keyword>
<dbReference type="KEGG" id="cre:CHLRE_04g217950v5"/>
<dbReference type="Gramene" id="PNW84021">
    <property type="protein sequence ID" value="PNW84021"/>
    <property type="gene ID" value="CHLRE_04g217950v5"/>
</dbReference>
<organism evidence="9 10">
    <name type="scientific">Chlamydomonas reinhardtii</name>
    <name type="common">Chlamydomonas smithii</name>
    <dbReference type="NCBI Taxonomy" id="3055"/>
    <lineage>
        <taxon>Eukaryota</taxon>
        <taxon>Viridiplantae</taxon>
        <taxon>Chlorophyta</taxon>
        <taxon>core chlorophytes</taxon>
        <taxon>Chlorophyceae</taxon>
        <taxon>CS clade</taxon>
        <taxon>Chlamydomonadales</taxon>
        <taxon>Chlamydomonadaceae</taxon>
        <taxon>Chlamydomonas</taxon>
    </lineage>
</organism>
<dbReference type="Gene3D" id="3.30.200.20">
    <property type="entry name" value="Phosphorylase Kinase, domain 1"/>
    <property type="match status" value="1"/>
</dbReference>
<dbReference type="OrthoDB" id="336747at2759"/>
<keyword evidence="3 6" id="KW-0547">Nucleotide-binding</keyword>
<feature type="region of interest" description="Disordered" evidence="7">
    <location>
        <begin position="501"/>
        <end position="553"/>
    </location>
</feature>
<dbReference type="EMBL" id="CM008965">
    <property type="protein sequence ID" value="PNW84021.1"/>
    <property type="molecule type" value="Genomic_DNA"/>
</dbReference>
<dbReference type="PANTHER" id="PTHR24349">
    <property type="entry name" value="SERINE/THREONINE-PROTEIN KINASE"/>
    <property type="match status" value="1"/>
</dbReference>
<reference evidence="9 10" key="1">
    <citation type="journal article" date="2007" name="Science">
        <title>The Chlamydomonas genome reveals the evolution of key animal and plant functions.</title>
        <authorList>
            <person name="Merchant S.S."/>
            <person name="Prochnik S.E."/>
            <person name="Vallon O."/>
            <person name="Harris E.H."/>
            <person name="Karpowicz S.J."/>
            <person name="Witman G.B."/>
            <person name="Terry A."/>
            <person name="Salamov A."/>
            <person name="Fritz-Laylin L.K."/>
            <person name="Marechal-Drouard L."/>
            <person name="Marshall W.F."/>
            <person name="Qu L.H."/>
            <person name="Nelson D.R."/>
            <person name="Sanderfoot A.A."/>
            <person name="Spalding M.H."/>
            <person name="Kapitonov V.V."/>
            <person name="Ren Q."/>
            <person name="Ferris P."/>
            <person name="Lindquist E."/>
            <person name="Shapiro H."/>
            <person name="Lucas S.M."/>
            <person name="Grimwood J."/>
            <person name="Schmutz J."/>
            <person name="Cardol P."/>
            <person name="Cerutti H."/>
            <person name="Chanfreau G."/>
            <person name="Chen C.L."/>
            <person name="Cognat V."/>
            <person name="Croft M.T."/>
            <person name="Dent R."/>
            <person name="Dutcher S."/>
            <person name="Fernandez E."/>
            <person name="Fukuzawa H."/>
            <person name="Gonzalez-Ballester D."/>
            <person name="Gonzalez-Halphen D."/>
            <person name="Hallmann A."/>
            <person name="Hanikenne M."/>
            <person name="Hippler M."/>
            <person name="Inwood W."/>
            <person name="Jabbari K."/>
            <person name="Kalanon M."/>
            <person name="Kuras R."/>
            <person name="Lefebvre P.A."/>
            <person name="Lemaire S.D."/>
            <person name="Lobanov A.V."/>
            <person name="Lohr M."/>
            <person name="Manuell A."/>
            <person name="Meier I."/>
            <person name="Mets L."/>
            <person name="Mittag M."/>
            <person name="Mittelmeier T."/>
            <person name="Moroney J.V."/>
            <person name="Moseley J."/>
            <person name="Napoli C."/>
            <person name="Nedelcu A.M."/>
            <person name="Niyogi K."/>
            <person name="Novoselov S.V."/>
            <person name="Paulsen I.T."/>
            <person name="Pazour G."/>
            <person name="Purton S."/>
            <person name="Ral J.P."/>
            <person name="Riano-Pachon D.M."/>
            <person name="Riekhof W."/>
            <person name="Rymarquis L."/>
            <person name="Schroda M."/>
            <person name="Stern D."/>
            <person name="Umen J."/>
            <person name="Willows R."/>
            <person name="Wilson N."/>
            <person name="Zimmer S.L."/>
            <person name="Allmer J."/>
            <person name="Balk J."/>
            <person name="Bisova K."/>
            <person name="Chen C.J."/>
            <person name="Elias M."/>
            <person name="Gendler K."/>
            <person name="Hauser C."/>
            <person name="Lamb M.R."/>
            <person name="Ledford H."/>
            <person name="Long J.C."/>
            <person name="Minagawa J."/>
            <person name="Page M.D."/>
            <person name="Pan J."/>
            <person name="Pootakham W."/>
            <person name="Roje S."/>
            <person name="Rose A."/>
            <person name="Stahlberg E."/>
            <person name="Terauchi A.M."/>
            <person name="Yang P."/>
            <person name="Ball S."/>
            <person name="Bowler C."/>
            <person name="Dieckmann C.L."/>
            <person name="Gladyshev V.N."/>
            <person name="Green P."/>
            <person name="Jorgensen R."/>
            <person name="Mayfield S."/>
            <person name="Mueller-Roeber B."/>
            <person name="Rajamani S."/>
            <person name="Sayre R.T."/>
            <person name="Brokstein P."/>
            <person name="Dubchak I."/>
            <person name="Goodstein D."/>
            <person name="Hornick L."/>
            <person name="Huang Y.W."/>
            <person name="Jhaveri J."/>
            <person name="Luo Y."/>
            <person name="Martinez D."/>
            <person name="Ngau W.C."/>
            <person name="Otillar B."/>
            <person name="Poliakov A."/>
            <person name="Porter A."/>
            <person name="Szajkowski L."/>
            <person name="Werner G."/>
            <person name="Zhou K."/>
            <person name="Grigoriev I.V."/>
            <person name="Rokhsar D.S."/>
            <person name="Grossman A.R."/>
        </authorList>
    </citation>
    <scope>NUCLEOTIDE SEQUENCE [LARGE SCALE GENOMIC DNA]</scope>
    <source>
        <strain evidence="10">CC-503</strain>
    </source>
</reference>
<feature type="domain" description="Protein kinase" evidence="8">
    <location>
        <begin position="11"/>
        <end position="345"/>
    </location>
</feature>
<dbReference type="GeneID" id="66053181"/>
<evidence type="ECO:0000313" key="10">
    <source>
        <dbReference type="Proteomes" id="UP000006906"/>
    </source>
</evidence>
<evidence type="ECO:0000256" key="6">
    <source>
        <dbReference type="PROSITE-ProRule" id="PRU10141"/>
    </source>
</evidence>
<dbReference type="InterPro" id="IPR000719">
    <property type="entry name" value="Prot_kinase_dom"/>
</dbReference>
<dbReference type="RefSeq" id="XP_042925181.1">
    <property type="nucleotide sequence ID" value="XM_043061785.1"/>
</dbReference>
<dbReference type="GO" id="GO:0005737">
    <property type="term" value="C:cytoplasm"/>
    <property type="evidence" value="ECO:0000318"/>
    <property type="project" value="GO_Central"/>
</dbReference>
<dbReference type="Pfam" id="PF00069">
    <property type="entry name" value="Pkinase"/>
    <property type="match status" value="2"/>
</dbReference>
<dbReference type="GO" id="GO:0004674">
    <property type="term" value="F:protein serine/threonine kinase activity"/>
    <property type="evidence" value="ECO:0000318"/>
    <property type="project" value="GO_Central"/>
</dbReference>
<evidence type="ECO:0000256" key="2">
    <source>
        <dbReference type="ARBA" id="ARBA00022679"/>
    </source>
</evidence>
<dbReference type="PROSITE" id="PS00107">
    <property type="entry name" value="PROTEIN_KINASE_ATP"/>
    <property type="match status" value="1"/>
</dbReference>